<gene>
    <name evidence="1" type="ORF">AAF712_006472</name>
</gene>
<dbReference type="EMBL" id="JBBXMP010000035">
    <property type="protein sequence ID" value="KAL0066430.1"/>
    <property type="molecule type" value="Genomic_DNA"/>
</dbReference>
<dbReference type="Gene3D" id="3.80.10.10">
    <property type="entry name" value="Ribonuclease Inhibitor"/>
    <property type="match status" value="1"/>
</dbReference>
<evidence type="ECO:0008006" key="3">
    <source>
        <dbReference type="Google" id="ProtNLM"/>
    </source>
</evidence>
<proteinExistence type="predicted"/>
<dbReference type="Proteomes" id="UP001437256">
    <property type="component" value="Unassembled WGS sequence"/>
</dbReference>
<dbReference type="SUPFAM" id="SSF52047">
    <property type="entry name" value="RNI-like"/>
    <property type="match status" value="1"/>
</dbReference>
<organism evidence="1 2">
    <name type="scientific">Marasmius tenuissimus</name>
    <dbReference type="NCBI Taxonomy" id="585030"/>
    <lineage>
        <taxon>Eukaryota</taxon>
        <taxon>Fungi</taxon>
        <taxon>Dikarya</taxon>
        <taxon>Basidiomycota</taxon>
        <taxon>Agaricomycotina</taxon>
        <taxon>Agaricomycetes</taxon>
        <taxon>Agaricomycetidae</taxon>
        <taxon>Agaricales</taxon>
        <taxon>Marasmiineae</taxon>
        <taxon>Marasmiaceae</taxon>
        <taxon>Marasmius</taxon>
    </lineage>
</organism>
<evidence type="ECO:0000313" key="1">
    <source>
        <dbReference type="EMBL" id="KAL0066430.1"/>
    </source>
</evidence>
<protein>
    <recommendedName>
        <fullName evidence="3">F-box domain-containing protein</fullName>
    </recommendedName>
</protein>
<reference evidence="1 2" key="1">
    <citation type="submission" date="2024-05" db="EMBL/GenBank/DDBJ databases">
        <title>A draft genome resource for the thread blight pathogen Marasmius tenuissimus strain MS-2.</title>
        <authorList>
            <person name="Yulfo-Soto G.E."/>
            <person name="Baruah I.K."/>
            <person name="Amoako-Attah I."/>
            <person name="Bukari Y."/>
            <person name="Meinhardt L.W."/>
            <person name="Bailey B.A."/>
            <person name="Cohen S.P."/>
        </authorList>
    </citation>
    <scope>NUCLEOTIDE SEQUENCE [LARGE SCALE GENOMIC DNA]</scope>
    <source>
        <strain evidence="1 2">MS-2</strain>
    </source>
</reference>
<keyword evidence="2" id="KW-1185">Reference proteome</keyword>
<name>A0ABR2ZYL8_9AGAR</name>
<accession>A0ABR2ZYL8</accession>
<sequence>MANDISFALLLAELVDILKEDESVQEDLKRLISTNFPPTSVQRTVLHQLNRRRQTLIEQIEAQTLTGIRGELLNKVIELLEGSKEAYKAPLSPIREIPAEILGYIFEFVISKTLRENVGYRDDADWSPMLSTLLYISQVCVPHAFTSSILTLLLGMLSLAERLSLYTQIMESATTTFRKNEPHSRSGRRTRIPMVPQGITLLDGFDFTRDTRISNPIPPHVKLRSKDCVSATLSFPCLESLSLTVTSLHRPDYKSNILPLIERLNAPRLSHLTLCINHTVPDIQNFGSGLRELRLELRSPRHSESEAAFPGRNIFAILKNCPRLVSLKLCIEFRDRIDGHDGHLVLRELESLEIYYFDERDDMVVPFSVLTLPKLKGLDIWFPGEFTWDRQAMQSFKNRSDFSLRRLILGHCRDDIPLDDRWEFVGDMNTLEELSIVTYVYGFELLQSLLPHNNEIQQYPLPNLRVLEVIIWNSDEEPSSETDEIVESLVKSRWWTDPAQRSYRRWAKVHIAKDGVLADFYPDVDMEIVSPETKQRMKAIGSGELSLDFDYGYPTLHL</sequence>
<comment type="caution">
    <text evidence="1">The sequence shown here is derived from an EMBL/GenBank/DDBJ whole genome shotgun (WGS) entry which is preliminary data.</text>
</comment>
<dbReference type="InterPro" id="IPR032675">
    <property type="entry name" value="LRR_dom_sf"/>
</dbReference>
<evidence type="ECO:0000313" key="2">
    <source>
        <dbReference type="Proteomes" id="UP001437256"/>
    </source>
</evidence>